<sequence length="73" mass="7917">MSCLIGIPEDLKECDVYCTGGGMELDVESQENLGDKGKKISAANAFGPRRRSNTSGRVSVNIRMVSILQGHYL</sequence>
<keyword evidence="2" id="KW-1185">Reference proteome</keyword>
<organism evidence="1 2">
    <name type="scientific">Eruca vesicaria subsp. sativa</name>
    <name type="common">Garden rocket</name>
    <name type="synonym">Eruca sativa</name>
    <dbReference type="NCBI Taxonomy" id="29727"/>
    <lineage>
        <taxon>Eukaryota</taxon>
        <taxon>Viridiplantae</taxon>
        <taxon>Streptophyta</taxon>
        <taxon>Embryophyta</taxon>
        <taxon>Tracheophyta</taxon>
        <taxon>Spermatophyta</taxon>
        <taxon>Magnoliopsida</taxon>
        <taxon>eudicotyledons</taxon>
        <taxon>Gunneridae</taxon>
        <taxon>Pentapetalae</taxon>
        <taxon>rosids</taxon>
        <taxon>malvids</taxon>
        <taxon>Brassicales</taxon>
        <taxon>Brassicaceae</taxon>
        <taxon>Brassiceae</taxon>
        <taxon>Eruca</taxon>
    </lineage>
</organism>
<gene>
    <name evidence="1" type="ORF">ERUC_LOCUS12994</name>
</gene>
<proteinExistence type="predicted"/>
<evidence type="ECO:0000313" key="2">
    <source>
        <dbReference type="Proteomes" id="UP001642260"/>
    </source>
</evidence>
<name>A0ABC8JS91_ERUVS</name>
<comment type="caution">
    <text evidence="1">The sequence shown here is derived from an EMBL/GenBank/DDBJ whole genome shotgun (WGS) entry which is preliminary data.</text>
</comment>
<accession>A0ABC8JS91</accession>
<dbReference type="AlphaFoldDB" id="A0ABC8JS91"/>
<evidence type="ECO:0000313" key="1">
    <source>
        <dbReference type="EMBL" id="CAH8333964.1"/>
    </source>
</evidence>
<protein>
    <submittedName>
        <fullName evidence="1">Uncharacterized protein</fullName>
    </submittedName>
</protein>
<dbReference type="EMBL" id="CAKOAT010123377">
    <property type="protein sequence ID" value="CAH8333964.1"/>
    <property type="molecule type" value="Genomic_DNA"/>
</dbReference>
<reference evidence="1 2" key="1">
    <citation type="submission" date="2022-03" db="EMBL/GenBank/DDBJ databases">
        <authorList>
            <person name="Macdonald S."/>
            <person name="Ahmed S."/>
            <person name="Newling K."/>
        </authorList>
    </citation>
    <scope>NUCLEOTIDE SEQUENCE [LARGE SCALE GENOMIC DNA]</scope>
</reference>
<dbReference type="Proteomes" id="UP001642260">
    <property type="component" value="Unassembled WGS sequence"/>
</dbReference>